<gene>
    <name evidence="2" type="ORF">MEDL_33341</name>
</gene>
<feature type="domain" description="DZIP3-like HEPN" evidence="1">
    <location>
        <begin position="11"/>
        <end position="110"/>
    </location>
</feature>
<proteinExistence type="predicted"/>
<dbReference type="Proteomes" id="UP000683360">
    <property type="component" value="Unassembled WGS sequence"/>
</dbReference>
<reference evidence="2" key="1">
    <citation type="submission" date="2021-03" db="EMBL/GenBank/DDBJ databases">
        <authorList>
            <person name="Bekaert M."/>
        </authorList>
    </citation>
    <scope>NUCLEOTIDE SEQUENCE</scope>
</reference>
<keyword evidence="3" id="KW-1185">Reference proteome</keyword>
<name>A0A8S3SGF2_MYTED</name>
<dbReference type="Pfam" id="PF18738">
    <property type="entry name" value="HEPN_DZIP3"/>
    <property type="match status" value="1"/>
</dbReference>
<accession>A0A8S3SGF2</accession>
<dbReference type="AlphaFoldDB" id="A0A8S3SGF2"/>
<dbReference type="OrthoDB" id="5958466at2759"/>
<dbReference type="InterPro" id="IPR041249">
    <property type="entry name" value="HEPN_DZIP3"/>
</dbReference>
<evidence type="ECO:0000259" key="1">
    <source>
        <dbReference type="Pfam" id="PF18738"/>
    </source>
</evidence>
<sequence>MAVVFDVSDILPNSKTFDVTLMICLIRNLTSINPPINGFDSLPLPGETTPGSDLARIKWYRNVLGHHDSTTIDIAYFNTAWRDISDAVGRLGGQAMYHQCQEIKEVNLDRLRMELLDITNQLGPCPVLYDELMASFLAEQVEVRKGLKDPIQPNIRGILCLLIQ</sequence>
<comment type="caution">
    <text evidence="2">The sequence shown here is derived from an EMBL/GenBank/DDBJ whole genome shotgun (WGS) entry which is preliminary data.</text>
</comment>
<dbReference type="EMBL" id="CAJPWZ010001643">
    <property type="protein sequence ID" value="CAG2219821.1"/>
    <property type="molecule type" value="Genomic_DNA"/>
</dbReference>
<organism evidence="2 3">
    <name type="scientific">Mytilus edulis</name>
    <name type="common">Blue mussel</name>
    <dbReference type="NCBI Taxonomy" id="6550"/>
    <lineage>
        <taxon>Eukaryota</taxon>
        <taxon>Metazoa</taxon>
        <taxon>Spiralia</taxon>
        <taxon>Lophotrochozoa</taxon>
        <taxon>Mollusca</taxon>
        <taxon>Bivalvia</taxon>
        <taxon>Autobranchia</taxon>
        <taxon>Pteriomorphia</taxon>
        <taxon>Mytilida</taxon>
        <taxon>Mytiloidea</taxon>
        <taxon>Mytilidae</taxon>
        <taxon>Mytilinae</taxon>
        <taxon>Mytilus</taxon>
    </lineage>
</organism>
<evidence type="ECO:0000313" key="3">
    <source>
        <dbReference type="Proteomes" id="UP000683360"/>
    </source>
</evidence>
<protein>
    <recommendedName>
        <fullName evidence="1">DZIP3-like HEPN domain-containing protein</fullName>
    </recommendedName>
</protein>
<evidence type="ECO:0000313" key="2">
    <source>
        <dbReference type="EMBL" id="CAG2219821.1"/>
    </source>
</evidence>